<evidence type="ECO:0000313" key="3">
    <source>
        <dbReference type="EMBL" id="KAG1774677.1"/>
    </source>
</evidence>
<keyword evidence="4" id="KW-1185">Reference proteome</keyword>
<dbReference type="OrthoDB" id="5346979at2759"/>
<gene>
    <name evidence="3" type="ORF">EV702DRAFT_1121912</name>
</gene>
<feature type="transmembrane region" description="Helical" evidence="2">
    <location>
        <begin position="12"/>
        <end position="36"/>
    </location>
</feature>
<evidence type="ECO:0000256" key="1">
    <source>
        <dbReference type="SAM" id="MobiDB-lite"/>
    </source>
</evidence>
<dbReference type="Proteomes" id="UP000714275">
    <property type="component" value="Unassembled WGS sequence"/>
</dbReference>
<keyword evidence="2" id="KW-0812">Transmembrane</keyword>
<evidence type="ECO:0000256" key="2">
    <source>
        <dbReference type="SAM" id="Phobius"/>
    </source>
</evidence>
<dbReference type="AlphaFoldDB" id="A0A9P7D0M3"/>
<proteinExistence type="predicted"/>
<dbReference type="EMBL" id="JABBWD010000039">
    <property type="protein sequence ID" value="KAG1774677.1"/>
    <property type="molecule type" value="Genomic_DNA"/>
</dbReference>
<evidence type="ECO:0000313" key="4">
    <source>
        <dbReference type="Proteomes" id="UP000714275"/>
    </source>
</evidence>
<accession>A0A9P7D0M3</accession>
<feature type="region of interest" description="Disordered" evidence="1">
    <location>
        <begin position="76"/>
        <end position="123"/>
    </location>
</feature>
<keyword evidence="2" id="KW-1133">Transmembrane helix</keyword>
<reference evidence="3" key="1">
    <citation type="journal article" date="2020" name="New Phytol.">
        <title>Comparative genomics reveals dynamic genome evolution in host specialist ectomycorrhizal fungi.</title>
        <authorList>
            <person name="Lofgren L.A."/>
            <person name="Nguyen N.H."/>
            <person name="Vilgalys R."/>
            <person name="Ruytinx J."/>
            <person name="Liao H.L."/>
            <person name="Branco S."/>
            <person name="Kuo A."/>
            <person name="LaButti K."/>
            <person name="Lipzen A."/>
            <person name="Andreopoulos W."/>
            <person name="Pangilinan J."/>
            <person name="Riley R."/>
            <person name="Hundley H."/>
            <person name="Na H."/>
            <person name="Barry K."/>
            <person name="Grigoriev I.V."/>
            <person name="Stajich J.E."/>
            <person name="Kennedy P.G."/>
        </authorList>
    </citation>
    <scope>NUCLEOTIDE SEQUENCE</scope>
    <source>
        <strain evidence="3">DOB743</strain>
    </source>
</reference>
<name>A0A9P7D0M3_9AGAM</name>
<organism evidence="3 4">
    <name type="scientific">Suillus placidus</name>
    <dbReference type="NCBI Taxonomy" id="48579"/>
    <lineage>
        <taxon>Eukaryota</taxon>
        <taxon>Fungi</taxon>
        <taxon>Dikarya</taxon>
        <taxon>Basidiomycota</taxon>
        <taxon>Agaricomycotina</taxon>
        <taxon>Agaricomycetes</taxon>
        <taxon>Agaricomycetidae</taxon>
        <taxon>Boletales</taxon>
        <taxon>Suillineae</taxon>
        <taxon>Suillaceae</taxon>
        <taxon>Suillus</taxon>
    </lineage>
</organism>
<keyword evidence="2" id="KW-0472">Membrane</keyword>
<sequence>MRESGRKRGDILWYFHTLSTFYPFHNLPVCAVFGTNHQVPKWVPVTLLAFSSVALVVPIVMLRRYRRGVIPQNLQEVTAPPRRGRGPSTLPVSESSHSPPIRSRPASQTLPRDVPAHLPPLKVHASNEDNSEQFFNGPLYTLKALSIATTLVTLGATASIWGVMKAINARDTNEFAERLRHAVLTKLPVLFLTLSYRMYRPAEPHQDDGALTQNSASNPVEWNWKEAEVRLREAFNKGGVHNWASAALVEVEAGATVERAKRGITQAQEKPTI</sequence>
<feature type="transmembrane region" description="Helical" evidence="2">
    <location>
        <begin position="42"/>
        <end position="62"/>
    </location>
</feature>
<comment type="caution">
    <text evidence="3">The sequence shown here is derived from an EMBL/GenBank/DDBJ whole genome shotgun (WGS) entry which is preliminary data.</text>
</comment>
<protein>
    <submittedName>
        <fullName evidence="3">Uncharacterized protein</fullName>
    </submittedName>
</protein>